<protein>
    <submittedName>
        <fullName evidence="2">Uncharacterized membrane-associated protein</fullName>
    </submittedName>
</protein>
<dbReference type="AlphaFoldDB" id="D4N767"/>
<evidence type="ECO:0000256" key="1">
    <source>
        <dbReference type="SAM" id="Phobius"/>
    </source>
</evidence>
<reference evidence="2" key="1">
    <citation type="journal article" date="2010" name="Environ. Microbiol.">
        <title>Homologues of nitrite reductases in ammonia-oxidizing archaea: diversity and genomic context.</title>
        <authorList>
            <person name="Bartossek R."/>
            <person name="Nicol G.W."/>
            <person name="Lanzen A."/>
            <person name="Klenk H.P."/>
            <person name="Schleper C."/>
        </authorList>
    </citation>
    <scope>NUCLEOTIDE SEQUENCE</scope>
</reference>
<keyword evidence="1" id="KW-0812">Transmembrane</keyword>
<name>D4N767_9CREN</name>
<dbReference type="Gene3D" id="1.10.10.10">
    <property type="entry name" value="Winged helix-like DNA-binding domain superfamily/Winged helix DNA-binding domain"/>
    <property type="match status" value="1"/>
</dbReference>
<dbReference type="InterPro" id="IPR036390">
    <property type="entry name" value="WH_DNA-bd_sf"/>
</dbReference>
<keyword evidence="1" id="KW-1133">Transmembrane helix</keyword>
<organism evidence="2">
    <name type="scientific">uncultured crenarchaeote 76h13</name>
    <dbReference type="NCBI Taxonomy" id="684059"/>
    <lineage>
        <taxon>Archaea</taxon>
        <taxon>Thermoproteota</taxon>
        <taxon>environmental samples</taxon>
    </lineage>
</organism>
<proteinExistence type="predicted"/>
<accession>D4N767</accession>
<dbReference type="EMBL" id="GU059108">
    <property type="protein sequence ID" value="ACY24553.1"/>
    <property type="molecule type" value="Genomic_DNA"/>
</dbReference>
<dbReference type="SUPFAM" id="SSF46785">
    <property type="entry name" value="Winged helix' DNA-binding domain"/>
    <property type="match status" value="1"/>
</dbReference>
<feature type="transmembrane region" description="Helical" evidence="1">
    <location>
        <begin position="319"/>
        <end position="337"/>
    </location>
</feature>
<dbReference type="InterPro" id="IPR036388">
    <property type="entry name" value="WH-like_DNA-bd_sf"/>
</dbReference>
<gene>
    <name evidence="2" type="ORF">76h13orf19</name>
</gene>
<sequence length="473" mass="53267">MVFVLRLFSLLIILIILVIFSGSISNRAFSQIEYQINSVFIGILSNGDSIVQYDLRLKTNTSEITLPLIGGNINDILVRNYLSKYLIYTFNSLTNEIKINSQNESQIRITYQTPDLVNKQEREWSFLIDSAFPFTVKLPNDAVVTNLGEQSPSLIRKLGGQNLLSFDKGRISIDYVIGYAGTREQATISINSAELDLAKAENEHLGINLGSVKDVLLNAKTALNQSNFIDAERLATNASDLSSTITESFEDSKEMISNASRKMEEFQNMNVDTSQALEFVSKSNIKFSQGDYPKAIEYATLALNSLDLPRQEQSFLSPSLAYLAIIPIAAIVGFLMLRKYRRKSNSQLQTPINKNDSYITDNQTNNLKENNLIEQQSSNEEQTNKELTSGKSDLQDFVSNVIRQKGNLKPEEKDILAYISEKEGAAFEGEIRNKFILPKTSLWRLIKRLERENLIEVTKIGGQNLIKLKLSDK</sequence>
<evidence type="ECO:0000313" key="2">
    <source>
        <dbReference type="EMBL" id="ACY24553.1"/>
    </source>
</evidence>
<keyword evidence="1" id="KW-0472">Membrane</keyword>